<dbReference type="EMBL" id="QEAO01000039">
    <property type="protein sequence ID" value="TPX31770.1"/>
    <property type="molecule type" value="Genomic_DNA"/>
</dbReference>
<accession>A0A507BP22</accession>
<feature type="transmembrane region" description="Helical" evidence="2">
    <location>
        <begin position="6"/>
        <end position="25"/>
    </location>
</feature>
<dbReference type="PANTHER" id="PTHR19308">
    <property type="entry name" value="PHOSPHATIDYLCHOLINE TRANSFER PROTEIN"/>
    <property type="match status" value="1"/>
</dbReference>
<evidence type="ECO:0000313" key="5">
    <source>
        <dbReference type="Proteomes" id="UP000319731"/>
    </source>
</evidence>
<dbReference type="AlphaFoldDB" id="A0A507BP22"/>
<evidence type="ECO:0000256" key="1">
    <source>
        <dbReference type="SAM" id="MobiDB-lite"/>
    </source>
</evidence>
<name>A0A507BP22_9FUNG</name>
<keyword evidence="5" id="KW-1185">Reference proteome</keyword>
<dbReference type="CDD" id="cd00177">
    <property type="entry name" value="START"/>
    <property type="match status" value="1"/>
</dbReference>
<feature type="domain" description="START" evidence="3">
    <location>
        <begin position="161"/>
        <end position="317"/>
    </location>
</feature>
<keyword evidence="2" id="KW-0812">Transmembrane</keyword>
<keyword evidence="2" id="KW-0472">Membrane</keyword>
<sequence length="420" mass="44469">MAETIPRSVVILALLLCPIPILYVLNYTILLSFKLDNLHILLAEIIVAALFHKYIGLPDASDSLSKVLGGSDAAAATTSNQVARIPTSSSPAPSSGAASQSGAPRKNAYPGMSESMIKEFLELADTVHPKESDPWALVASVANPWIEVYKKANTDFCFKVLVELETTPETIFDTLADIDHRRDWDEMCEDAGVVDNVDANTKVQYMKTKGVFPAASRDALVLAYVGKLKDGRYINVTKSVPHEGVPALTNGTIRMEVKIAGQVVGPSPTRPGHCRITQVADGDLKGWLPKSVVSFVATKAVPGGFVTLNKMMKALQPKQTSTTLDMAAKGQVPKISFGPGIGREYYYDGDAGSNTGASAPATGQAAANGHIAGGGGVAVKQPNSILAAIKMVRDALDSASPIMISVVLAILVWKTIRGAK</sequence>
<keyword evidence="2" id="KW-1133">Transmembrane helix</keyword>
<dbReference type="Proteomes" id="UP000319731">
    <property type="component" value="Unassembled WGS sequence"/>
</dbReference>
<dbReference type="InterPro" id="IPR023393">
    <property type="entry name" value="START-like_dom_sf"/>
</dbReference>
<organism evidence="4 5">
    <name type="scientific">Synchytrium microbalum</name>
    <dbReference type="NCBI Taxonomy" id="1806994"/>
    <lineage>
        <taxon>Eukaryota</taxon>
        <taxon>Fungi</taxon>
        <taxon>Fungi incertae sedis</taxon>
        <taxon>Chytridiomycota</taxon>
        <taxon>Chytridiomycota incertae sedis</taxon>
        <taxon>Chytridiomycetes</taxon>
        <taxon>Synchytriales</taxon>
        <taxon>Synchytriaceae</taxon>
        <taxon>Synchytrium</taxon>
    </lineage>
</organism>
<dbReference type="PROSITE" id="PS50848">
    <property type="entry name" value="START"/>
    <property type="match status" value="1"/>
</dbReference>
<dbReference type="STRING" id="1806994.A0A507BP22"/>
<evidence type="ECO:0000256" key="2">
    <source>
        <dbReference type="SAM" id="Phobius"/>
    </source>
</evidence>
<feature type="region of interest" description="Disordered" evidence="1">
    <location>
        <begin position="79"/>
        <end position="107"/>
    </location>
</feature>
<gene>
    <name evidence="4" type="ORF">SmJEL517_g04972</name>
</gene>
<dbReference type="Gene3D" id="3.30.530.20">
    <property type="match status" value="1"/>
</dbReference>
<comment type="caution">
    <text evidence="4">The sequence shown here is derived from an EMBL/GenBank/DDBJ whole genome shotgun (WGS) entry which is preliminary data.</text>
</comment>
<proteinExistence type="predicted"/>
<dbReference type="SMART" id="SM00234">
    <property type="entry name" value="START"/>
    <property type="match status" value="1"/>
</dbReference>
<protein>
    <recommendedName>
        <fullName evidence="3">START domain-containing protein</fullName>
    </recommendedName>
</protein>
<dbReference type="RefSeq" id="XP_031023113.1">
    <property type="nucleotide sequence ID" value="XM_031170900.1"/>
</dbReference>
<evidence type="ECO:0000313" key="4">
    <source>
        <dbReference type="EMBL" id="TPX31770.1"/>
    </source>
</evidence>
<dbReference type="InterPro" id="IPR002913">
    <property type="entry name" value="START_lipid-bd_dom"/>
</dbReference>
<dbReference type="PANTHER" id="PTHR19308:SF14">
    <property type="entry name" value="START DOMAIN-CONTAINING PROTEIN"/>
    <property type="match status" value="1"/>
</dbReference>
<dbReference type="Pfam" id="PF01852">
    <property type="entry name" value="START"/>
    <property type="match status" value="1"/>
</dbReference>
<reference evidence="4 5" key="1">
    <citation type="journal article" date="2019" name="Sci. Rep.">
        <title>Comparative genomics of chytrid fungi reveal insights into the obligate biotrophic and pathogenic lifestyle of Synchytrium endobioticum.</title>
        <authorList>
            <person name="van de Vossenberg B.T.L.H."/>
            <person name="Warris S."/>
            <person name="Nguyen H.D.T."/>
            <person name="van Gent-Pelzer M.P.E."/>
            <person name="Joly D.L."/>
            <person name="van de Geest H.C."/>
            <person name="Bonants P.J.M."/>
            <person name="Smith D.S."/>
            <person name="Levesque C.A."/>
            <person name="van der Lee T.A.J."/>
        </authorList>
    </citation>
    <scope>NUCLEOTIDE SEQUENCE [LARGE SCALE GENOMIC DNA]</scope>
    <source>
        <strain evidence="4 5">JEL517</strain>
    </source>
</reference>
<dbReference type="GeneID" id="42006197"/>
<evidence type="ECO:0000259" key="3">
    <source>
        <dbReference type="PROSITE" id="PS50848"/>
    </source>
</evidence>
<dbReference type="SUPFAM" id="SSF55961">
    <property type="entry name" value="Bet v1-like"/>
    <property type="match status" value="1"/>
</dbReference>
<feature type="compositionally biased region" description="Low complexity" evidence="1">
    <location>
        <begin position="86"/>
        <end position="104"/>
    </location>
</feature>
<dbReference type="GO" id="GO:0005737">
    <property type="term" value="C:cytoplasm"/>
    <property type="evidence" value="ECO:0007669"/>
    <property type="project" value="UniProtKB-ARBA"/>
</dbReference>
<dbReference type="OrthoDB" id="333905at2759"/>
<dbReference type="InterPro" id="IPR051213">
    <property type="entry name" value="START_lipid_transfer"/>
</dbReference>
<dbReference type="GO" id="GO:0008289">
    <property type="term" value="F:lipid binding"/>
    <property type="evidence" value="ECO:0007669"/>
    <property type="project" value="InterPro"/>
</dbReference>